<keyword evidence="1" id="KW-1133">Transmembrane helix</keyword>
<keyword evidence="2" id="KW-1185">Reference proteome</keyword>
<evidence type="ECO:0000256" key="1">
    <source>
        <dbReference type="SAM" id="Phobius"/>
    </source>
</evidence>
<organism evidence="2 3">
    <name type="scientific">Acrobeloides nanus</name>
    <dbReference type="NCBI Taxonomy" id="290746"/>
    <lineage>
        <taxon>Eukaryota</taxon>
        <taxon>Metazoa</taxon>
        <taxon>Ecdysozoa</taxon>
        <taxon>Nematoda</taxon>
        <taxon>Chromadorea</taxon>
        <taxon>Rhabditida</taxon>
        <taxon>Tylenchina</taxon>
        <taxon>Cephalobomorpha</taxon>
        <taxon>Cephaloboidea</taxon>
        <taxon>Cephalobidae</taxon>
        <taxon>Acrobeloides</taxon>
    </lineage>
</organism>
<accession>A0A914DJI1</accession>
<name>A0A914DJI1_9BILA</name>
<proteinExistence type="predicted"/>
<feature type="transmembrane region" description="Helical" evidence="1">
    <location>
        <begin position="44"/>
        <end position="62"/>
    </location>
</feature>
<keyword evidence="1" id="KW-0472">Membrane</keyword>
<protein>
    <submittedName>
        <fullName evidence="3">Uncharacterized protein</fullName>
    </submittedName>
</protein>
<dbReference type="Proteomes" id="UP000887540">
    <property type="component" value="Unplaced"/>
</dbReference>
<reference evidence="3" key="1">
    <citation type="submission" date="2022-11" db="UniProtKB">
        <authorList>
            <consortium name="WormBaseParasite"/>
        </authorList>
    </citation>
    <scope>IDENTIFICATION</scope>
</reference>
<evidence type="ECO:0000313" key="3">
    <source>
        <dbReference type="WBParaSite" id="ACRNAN_scaffold2700.g6571.t1"/>
    </source>
</evidence>
<dbReference type="AlphaFoldDB" id="A0A914DJI1"/>
<keyword evidence="1" id="KW-0812">Transmembrane</keyword>
<sequence length="117" mass="13574">MKVFVTVSYALLCYSIFYGVPTILQMLCYYFSITGWVKDTSTYFIVYGGEFHGILNASIYTFKHQEFRNYSKQLIYKVTGKMKPISSTNFNNTTQGKILLQRTNTAQTNSKIFIVRK</sequence>
<feature type="transmembrane region" description="Helical" evidence="1">
    <location>
        <begin position="7"/>
        <end position="32"/>
    </location>
</feature>
<dbReference type="SUPFAM" id="SSF81321">
    <property type="entry name" value="Family A G protein-coupled receptor-like"/>
    <property type="match status" value="1"/>
</dbReference>
<evidence type="ECO:0000313" key="2">
    <source>
        <dbReference type="Proteomes" id="UP000887540"/>
    </source>
</evidence>
<dbReference type="WBParaSite" id="ACRNAN_scaffold2700.g6571.t1">
    <property type="protein sequence ID" value="ACRNAN_scaffold2700.g6571.t1"/>
    <property type="gene ID" value="ACRNAN_scaffold2700.g6571"/>
</dbReference>